<dbReference type="Pfam" id="PF01757">
    <property type="entry name" value="Acyl_transf_3"/>
    <property type="match status" value="1"/>
</dbReference>
<keyword evidence="1" id="KW-0472">Membrane</keyword>
<feature type="transmembrane region" description="Helical" evidence="1">
    <location>
        <begin position="12"/>
        <end position="28"/>
    </location>
</feature>
<feature type="transmembrane region" description="Helical" evidence="1">
    <location>
        <begin position="114"/>
        <end position="135"/>
    </location>
</feature>
<protein>
    <submittedName>
        <fullName evidence="3">Acyltransferase</fullName>
    </submittedName>
</protein>
<feature type="transmembrane region" description="Helical" evidence="1">
    <location>
        <begin position="142"/>
        <end position="158"/>
    </location>
</feature>
<evidence type="ECO:0000313" key="3">
    <source>
        <dbReference type="EMBL" id="EKX96126.1"/>
    </source>
</evidence>
<name>L1MYT8_9BACT</name>
<sequence>MTKNNRIEYLDLVKGVAILLVCIGHAYYTRIGNLGGCISMNNSVLRELIYSFHMPLFMVLCGFFSVGSYRIEFKTLFKKKFTQLIIPILSCISLSLGMHFFSGHISCELIKTESIAMLWFLKVLFVCYLVVYLFLRITKGNESVACFLSLITVFFIPYSDINSLNWYLLIFWLGIFWRNNYEAYIKNIKTITLIATLVFVISVLLEKATYLESTRLDLIVKNPSLYMIQLVVSLSGACMVIGACHFLEKFFRNYWIPKKVEMIGQYSLGIFVTQYFVLEGICKKYLIIAPAWTPNIRLYDFFIAPAIGILGCITCFYLTRLLVKNRYINYLLLGNQY</sequence>
<dbReference type="InterPro" id="IPR052734">
    <property type="entry name" value="Nod_factor_acetyltransferase"/>
</dbReference>
<dbReference type="HOGENOM" id="CLU_023915_2_1_10"/>
<dbReference type="GO" id="GO:0016747">
    <property type="term" value="F:acyltransferase activity, transferring groups other than amino-acyl groups"/>
    <property type="evidence" value="ECO:0007669"/>
    <property type="project" value="InterPro"/>
</dbReference>
<evidence type="ECO:0000313" key="4">
    <source>
        <dbReference type="Proteomes" id="UP000010433"/>
    </source>
</evidence>
<feature type="transmembrane region" description="Helical" evidence="1">
    <location>
        <begin position="225"/>
        <end position="247"/>
    </location>
</feature>
<dbReference type="PANTHER" id="PTHR37312">
    <property type="entry name" value="MEMBRANE-BOUND ACYLTRANSFERASE YKRP-RELATED"/>
    <property type="match status" value="1"/>
</dbReference>
<dbReference type="EMBL" id="AMEP01000164">
    <property type="protein sequence ID" value="EKX96126.1"/>
    <property type="molecule type" value="Genomic_DNA"/>
</dbReference>
<dbReference type="PANTHER" id="PTHR37312:SF1">
    <property type="entry name" value="MEMBRANE-BOUND ACYLTRANSFERASE YKRP-RELATED"/>
    <property type="match status" value="1"/>
</dbReference>
<keyword evidence="4" id="KW-1185">Reference proteome</keyword>
<dbReference type="InterPro" id="IPR002656">
    <property type="entry name" value="Acyl_transf_3_dom"/>
</dbReference>
<reference evidence="3 4" key="1">
    <citation type="submission" date="2012-05" db="EMBL/GenBank/DDBJ databases">
        <authorList>
            <person name="Weinstock G."/>
            <person name="Sodergren E."/>
            <person name="Lobos E.A."/>
            <person name="Fulton L."/>
            <person name="Fulton R."/>
            <person name="Courtney L."/>
            <person name="Fronick C."/>
            <person name="O'Laughlin M."/>
            <person name="Godfrey J."/>
            <person name="Wilson R.M."/>
            <person name="Miner T."/>
            <person name="Farmer C."/>
            <person name="Delehaunty K."/>
            <person name="Cordes M."/>
            <person name="Minx P."/>
            <person name="Tomlinson C."/>
            <person name="Chen J."/>
            <person name="Wollam A."/>
            <person name="Pepin K.H."/>
            <person name="Bhonagiri V."/>
            <person name="Zhang X."/>
            <person name="Suruliraj S."/>
            <person name="Warren W."/>
            <person name="Mitreva M."/>
            <person name="Mardis E.R."/>
            <person name="Wilson R.K."/>
        </authorList>
    </citation>
    <scope>NUCLEOTIDE SEQUENCE [LARGE SCALE GENOMIC DNA]</scope>
    <source>
        <strain evidence="3 4">F0055</strain>
    </source>
</reference>
<proteinExistence type="predicted"/>
<feature type="transmembrane region" description="Helical" evidence="1">
    <location>
        <begin position="188"/>
        <end position="205"/>
    </location>
</feature>
<organism evidence="3 4">
    <name type="scientific">Hoylesella saccharolytica F0055</name>
    <dbReference type="NCBI Taxonomy" id="1127699"/>
    <lineage>
        <taxon>Bacteria</taxon>
        <taxon>Pseudomonadati</taxon>
        <taxon>Bacteroidota</taxon>
        <taxon>Bacteroidia</taxon>
        <taxon>Bacteroidales</taxon>
        <taxon>Prevotellaceae</taxon>
        <taxon>Hoylesella</taxon>
    </lineage>
</organism>
<keyword evidence="1" id="KW-1133">Transmembrane helix</keyword>
<dbReference type="OrthoDB" id="9816048at2"/>
<feature type="transmembrane region" description="Helical" evidence="1">
    <location>
        <begin position="48"/>
        <end position="69"/>
    </location>
</feature>
<dbReference type="STRING" id="1127699.HMPREF9151_02528"/>
<gene>
    <name evidence="3" type="ORF">HMPREF9151_02528</name>
</gene>
<keyword evidence="1" id="KW-0812">Transmembrane</keyword>
<comment type="caution">
    <text evidence="3">The sequence shown here is derived from an EMBL/GenBank/DDBJ whole genome shotgun (WGS) entry which is preliminary data.</text>
</comment>
<evidence type="ECO:0000256" key="1">
    <source>
        <dbReference type="SAM" id="Phobius"/>
    </source>
</evidence>
<keyword evidence="3" id="KW-0012">Acyltransferase</keyword>
<feature type="transmembrane region" description="Helical" evidence="1">
    <location>
        <begin position="268"/>
        <end position="289"/>
    </location>
</feature>
<keyword evidence="3" id="KW-0808">Transferase</keyword>
<accession>L1MYT8</accession>
<feature type="transmembrane region" description="Helical" evidence="1">
    <location>
        <begin position="164"/>
        <end position="181"/>
    </location>
</feature>
<dbReference type="Proteomes" id="UP000010433">
    <property type="component" value="Unassembled WGS sequence"/>
</dbReference>
<feature type="transmembrane region" description="Helical" evidence="1">
    <location>
        <begin position="81"/>
        <end position="102"/>
    </location>
</feature>
<dbReference type="AlphaFoldDB" id="L1MYT8"/>
<evidence type="ECO:0000259" key="2">
    <source>
        <dbReference type="Pfam" id="PF01757"/>
    </source>
</evidence>
<dbReference type="RefSeq" id="WP_009161388.1">
    <property type="nucleotide sequence ID" value="NZ_KB290963.1"/>
</dbReference>
<dbReference type="PATRIC" id="fig|1127699.3.peg.2322"/>
<feature type="domain" description="Acyltransferase 3" evidence="2">
    <location>
        <begin position="8"/>
        <end position="313"/>
    </location>
</feature>
<feature type="transmembrane region" description="Helical" evidence="1">
    <location>
        <begin position="301"/>
        <end position="323"/>
    </location>
</feature>